<comment type="caution">
    <text evidence="1">The sequence shown here is derived from an EMBL/GenBank/DDBJ whole genome shotgun (WGS) entry which is preliminary data.</text>
</comment>
<proteinExistence type="predicted"/>
<accession>A0AAW1IN86</accession>
<dbReference type="GO" id="GO:0017056">
    <property type="term" value="F:structural constituent of nuclear pore"/>
    <property type="evidence" value="ECO:0007669"/>
    <property type="project" value="InterPro"/>
</dbReference>
<dbReference type="InterPro" id="IPR044840">
    <property type="entry name" value="Nup188"/>
</dbReference>
<protein>
    <submittedName>
        <fullName evidence="1">Uncharacterized protein</fullName>
    </submittedName>
</protein>
<gene>
    <name evidence="1" type="ORF">RND81_09G155600</name>
</gene>
<keyword evidence="2" id="KW-1185">Reference proteome</keyword>
<sequence length="1985" mass="220971">MATSGGQTAATTTKSATVDASLWFNSFSLLLTDLENLSSSSDLPPSLVEKLKENRVWFLNTVNRFKPPCQSSMNALNAEQVVVGSRKLSIKPQLKDLALKLSSTVLLDEVQSYIIVERSVDHSAPFVDGFIQGFLYELVLQYYTERQCLLKCSRQIIVHALNVGSDVEQGNTILDEVRKLISDGFEGKLISILKAHFSSIYPQHMDVDFFVLWAEDMLLEGNLVLDILFLAYYESFCTCSAANWKELCLLYKDMTGGTSNFMQLKVSTEACKYYDRAKIQMLLILIETLDLESLLQMIHDEVPFRNGSCVFASSDVLELDSVISNLDVFESKEAGPLILAWAVFLCLVVSLPDKEEINELMEIDHVGYVRQAFESDSLSLFLEILQSDVLKDSDGPVAGYRSILRTFMSAFVASYEINSQLEDDTFRLILAILSEIYRGEESLCIQFWDKRSIVDGPIRSLLCNLEGEFPCRTIELAQFLSALSEGCWPADCVYNYMEKSVGISSMLDIGSNLSVSEASQIVETQLPLRVPGVEGLFIPSKTRGRILRMIDSKTAVVRWEYKQSGVLVLLLRLAQVFELDGSKEVLVILDLFSRLASFNVAVCFSLMNIGKSLPLPANYGDSQMESHICCTIDMVEILCNVVRNLSPSSTFAMSMGINILTKMMRCSPSHVSKAVMKMNIFDLSLKTSIFSDQNDGLLSSASWLLSGRLAKMLLLDCEHNVGCPLTVSVLDLAVQLLEAGVENEFAFALVVFCLQYVFLNHEYWKYKVKKDRWNVTQKVLKVLQQSIISFPRLKKISGNIRDVILSDSSVHIMIFRIVCTTSPALEKLYTSRLYDWRDIDGLQQALCSMLEILSNILSNSTEDDFSALPIFYQAMLSSTTKPVPVVEALASLMSYSRNPVAIQAIQLKATESLTMLCSTADRLQPYMSGNAQLSLGGKQVIQLKRSIESIINEQSEKNEDLFVAVIKLLTSVANHQPVFLAGIFAGEEIRLVNDQTNGSAYRNYVAENIMHLVDMLLQHVEEADSLIERNAQALLSILEFFKGLWEGAAQYSDILESIRKSKRFWKQLSKSILMSHEEVHVSVNVSEAETLKVAYKYRCQSTALDILSLELFLQKKFFYAESLLGHNDTSLKGRVDGVLGTNTGASAGFRQIEDIFLTGSDGSALSNVLKSSAACTYDTNTYRHAKIAFGLLTAHLIGKLATGNAGSLSVSLAEAVAALSTKLINLPAFSELCTQYSQHAYSEGSQIRNLILNDLYYHLQGELEGRSIERGPFHELSQFLIGSNLLQAYEKKGNQYLKCESEAANLFDISRLQRDTGLDVWDYSDWKASKKIAENALFQLQQANSMLLLVGSRLPALRALVTFITLNMGKPSEREGSQLKKDYKVQILSSIEQICKELQTTVGLFALSSDVPQEVFDFVAVQAELLLSLARYVCENIPRPTCLVILKTCGFGLKGLHESRLMVTEVKQAVKFLLLMLQLVVGFCSRTISTSSSTDNETEASGEVSNVCLGLLPLLCSYTEIPDQMIISLATIDLIIKRLLTPSSWLPIIKQCLQLQLLIPKLHDKDNLESLPVVLKFFLTLASVTGGGEMILASGFLSSLRILIAEISNNGITDWVKPEKSTILGGEIEKPRFIWELGLAVLVAIICSLGETTLCADVVDGMISYFFSEKAHLIAYHLSVPEIPSDNHDKKRARAQKRQTSLYALRETEHTLMLICVLAKHKNSWVKAIKEMGSELREKIIHLLAFISRRSHLFLESTRAAPFLCVPLSKEEIDYCQKPSFVNSRSAWFSVAALACTPIASVSSDLTGTAIVVRDPANRQGETGKPTYFSDAVAIQLYKIAFLVLKFLCLQAHDAVRRAEELGSIDLSHFPELPDPEILHGLQDQAVAIATEICEAGKSKSIHADAQDVCLLMLKLLEMALHLEFCVSQICGIRPVMGRVEEFSKQMRLLVRATEGQTFLKSSIQHLKQIVSFMYPGLLQTEGIL</sequence>
<dbReference type="PANTHER" id="PTHR31431:SF1">
    <property type="entry name" value="NUCLEOPORIN NUP188"/>
    <property type="match status" value="1"/>
</dbReference>
<dbReference type="PANTHER" id="PTHR31431">
    <property type="entry name" value="NUCLEOPORIN NUP188 HOMOLOG"/>
    <property type="match status" value="1"/>
</dbReference>
<reference evidence="1" key="1">
    <citation type="submission" date="2024-03" db="EMBL/GenBank/DDBJ databases">
        <title>WGS assembly of Saponaria officinalis var. Norfolk2.</title>
        <authorList>
            <person name="Jenkins J."/>
            <person name="Shu S."/>
            <person name="Grimwood J."/>
            <person name="Barry K."/>
            <person name="Goodstein D."/>
            <person name="Schmutz J."/>
            <person name="Leebens-Mack J."/>
            <person name="Osbourn A."/>
        </authorList>
    </citation>
    <scope>NUCLEOTIDE SEQUENCE [LARGE SCALE GENOMIC DNA]</scope>
    <source>
        <strain evidence="1">JIC</strain>
    </source>
</reference>
<evidence type="ECO:0000313" key="1">
    <source>
        <dbReference type="EMBL" id="KAK9690811.1"/>
    </source>
</evidence>
<dbReference type="GO" id="GO:0006606">
    <property type="term" value="P:protein import into nucleus"/>
    <property type="evidence" value="ECO:0007669"/>
    <property type="project" value="TreeGrafter"/>
</dbReference>
<dbReference type="Proteomes" id="UP001443914">
    <property type="component" value="Unassembled WGS sequence"/>
</dbReference>
<organism evidence="1 2">
    <name type="scientific">Saponaria officinalis</name>
    <name type="common">Common soapwort</name>
    <name type="synonym">Lychnis saponaria</name>
    <dbReference type="NCBI Taxonomy" id="3572"/>
    <lineage>
        <taxon>Eukaryota</taxon>
        <taxon>Viridiplantae</taxon>
        <taxon>Streptophyta</taxon>
        <taxon>Embryophyta</taxon>
        <taxon>Tracheophyta</taxon>
        <taxon>Spermatophyta</taxon>
        <taxon>Magnoliopsida</taxon>
        <taxon>eudicotyledons</taxon>
        <taxon>Gunneridae</taxon>
        <taxon>Pentapetalae</taxon>
        <taxon>Caryophyllales</taxon>
        <taxon>Caryophyllaceae</taxon>
        <taxon>Caryophylleae</taxon>
        <taxon>Saponaria</taxon>
    </lineage>
</organism>
<dbReference type="GO" id="GO:0044611">
    <property type="term" value="C:nuclear pore inner ring"/>
    <property type="evidence" value="ECO:0007669"/>
    <property type="project" value="TreeGrafter"/>
</dbReference>
<evidence type="ECO:0000313" key="2">
    <source>
        <dbReference type="Proteomes" id="UP001443914"/>
    </source>
</evidence>
<dbReference type="GO" id="GO:0006405">
    <property type="term" value="P:RNA export from nucleus"/>
    <property type="evidence" value="ECO:0007669"/>
    <property type="project" value="TreeGrafter"/>
</dbReference>
<dbReference type="EMBL" id="JBDFQZ010000009">
    <property type="protein sequence ID" value="KAK9690811.1"/>
    <property type="molecule type" value="Genomic_DNA"/>
</dbReference>
<name>A0AAW1IN86_SAPOF</name>